<keyword evidence="3" id="KW-1185">Reference proteome</keyword>
<sequence>MEGRRGAPGFGGAALGANENAQRRRGFEGRPRTRGPDRRNLCGENAEIERLFSGSARGYNTVRFTEQLQAILSEQLRR</sequence>
<name>A0A9D3NG00_9TELE</name>
<feature type="compositionally biased region" description="Gly residues" evidence="1">
    <location>
        <begin position="1"/>
        <end position="14"/>
    </location>
</feature>
<reference evidence="2 3" key="1">
    <citation type="submission" date="2021-06" db="EMBL/GenBank/DDBJ databases">
        <title>Chromosome-level genome assembly of the red-tail catfish (Hemibagrus wyckioides).</title>
        <authorList>
            <person name="Shao F."/>
        </authorList>
    </citation>
    <scope>NUCLEOTIDE SEQUENCE [LARGE SCALE GENOMIC DNA]</scope>
    <source>
        <strain evidence="2">EC202008001</strain>
        <tissue evidence="2">Blood</tissue>
    </source>
</reference>
<evidence type="ECO:0000313" key="2">
    <source>
        <dbReference type="EMBL" id="KAG7321714.1"/>
    </source>
</evidence>
<dbReference type="AlphaFoldDB" id="A0A9D3NG00"/>
<feature type="compositionally biased region" description="Basic and acidic residues" evidence="1">
    <location>
        <begin position="21"/>
        <end position="41"/>
    </location>
</feature>
<accession>A0A9D3NG00</accession>
<dbReference type="EMBL" id="JAHKSW010000017">
    <property type="protein sequence ID" value="KAG7321714.1"/>
    <property type="molecule type" value="Genomic_DNA"/>
</dbReference>
<evidence type="ECO:0000313" key="3">
    <source>
        <dbReference type="Proteomes" id="UP000824219"/>
    </source>
</evidence>
<proteinExistence type="predicted"/>
<evidence type="ECO:0000256" key="1">
    <source>
        <dbReference type="SAM" id="MobiDB-lite"/>
    </source>
</evidence>
<dbReference type="Proteomes" id="UP000824219">
    <property type="component" value="Linkage Group LG17"/>
</dbReference>
<feature type="region of interest" description="Disordered" evidence="1">
    <location>
        <begin position="1"/>
        <end position="41"/>
    </location>
</feature>
<gene>
    <name evidence="2" type="ORF">KOW79_014572</name>
</gene>
<protein>
    <submittedName>
        <fullName evidence="2">Uncharacterized protein</fullName>
    </submittedName>
</protein>
<organism evidence="2 3">
    <name type="scientific">Hemibagrus wyckioides</name>
    <dbReference type="NCBI Taxonomy" id="337641"/>
    <lineage>
        <taxon>Eukaryota</taxon>
        <taxon>Metazoa</taxon>
        <taxon>Chordata</taxon>
        <taxon>Craniata</taxon>
        <taxon>Vertebrata</taxon>
        <taxon>Euteleostomi</taxon>
        <taxon>Actinopterygii</taxon>
        <taxon>Neopterygii</taxon>
        <taxon>Teleostei</taxon>
        <taxon>Ostariophysi</taxon>
        <taxon>Siluriformes</taxon>
        <taxon>Bagridae</taxon>
        <taxon>Hemibagrus</taxon>
    </lineage>
</organism>
<comment type="caution">
    <text evidence="2">The sequence shown here is derived from an EMBL/GenBank/DDBJ whole genome shotgun (WGS) entry which is preliminary data.</text>
</comment>